<dbReference type="EMBL" id="KV878585">
    <property type="protein sequence ID" value="OJJ60131.1"/>
    <property type="molecule type" value="Genomic_DNA"/>
</dbReference>
<dbReference type="Proteomes" id="UP000184356">
    <property type="component" value="Unassembled WGS sequence"/>
</dbReference>
<protein>
    <submittedName>
        <fullName evidence="1">Uncharacterized protein</fullName>
    </submittedName>
</protein>
<dbReference type="GeneID" id="63768726"/>
<name>A0A1L9TL83_9EURO</name>
<evidence type="ECO:0000313" key="2">
    <source>
        <dbReference type="Proteomes" id="UP000184356"/>
    </source>
</evidence>
<dbReference type="VEuPathDB" id="FungiDB:ASPSYDRAFT_923218"/>
<keyword evidence="2" id="KW-1185">Reference proteome</keyword>
<organism evidence="1 2">
    <name type="scientific">Aspergillus sydowii CBS 593.65</name>
    <dbReference type="NCBI Taxonomy" id="1036612"/>
    <lineage>
        <taxon>Eukaryota</taxon>
        <taxon>Fungi</taxon>
        <taxon>Dikarya</taxon>
        <taxon>Ascomycota</taxon>
        <taxon>Pezizomycotina</taxon>
        <taxon>Eurotiomycetes</taxon>
        <taxon>Eurotiomycetidae</taxon>
        <taxon>Eurotiales</taxon>
        <taxon>Aspergillaceae</taxon>
        <taxon>Aspergillus</taxon>
        <taxon>Aspergillus subgen. Nidulantes</taxon>
    </lineage>
</organism>
<dbReference type="AlphaFoldDB" id="A0A1L9TL83"/>
<evidence type="ECO:0000313" key="1">
    <source>
        <dbReference type="EMBL" id="OJJ60131.1"/>
    </source>
</evidence>
<proteinExistence type="predicted"/>
<sequence>MLRSRVIQHRYRPPPLFPSSAVQTIPRLTLSGSLGGIKTFQGCHGDLILWVQKAVQHPPAALLPLSSLLLSSIIQTNSSNRGSICRQVHSLVQRTTIYLVFGASWRCFACTWNLHQPVIVLLSQGLLVRQLPAARIAAVSNLFHKHLSPKRITRQSPRALLPDCPPTCATCHCQSLAHSVTFGSAALSASLTYLSLSLLC</sequence>
<gene>
    <name evidence="1" type="ORF">ASPSYDRAFT_923218</name>
</gene>
<dbReference type="RefSeq" id="XP_040703937.1">
    <property type="nucleotide sequence ID" value="XM_040852653.1"/>
</dbReference>
<accession>A0A1L9TL83</accession>
<reference evidence="2" key="1">
    <citation type="journal article" date="2017" name="Genome Biol.">
        <title>Comparative genomics reveals high biological diversity and specific adaptations in the industrially and medically important fungal genus Aspergillus.</title>
        <authorList>
            <person name="de Vries R.P."/>
            <person name="Riley R."/>
            <person name="Wiebenga A."/>
            <person name="Aguilar-Osorio G."/>
            <person name="Amillis S."/>
            <person name="Uchima C.A."/>
            <person name="Anderluh G."/>
            <person name="Asadollahi M."/>
            <person name="Askin M."/>
            <person name="Barry K."/>
            <person name="Battaglia E."/>
            <person name="Bayram O."/>
            <person name="Benocci T."/>
            <person name="Braus-Stromeyer S.A."/>
            <person name="Caldana C."/>
            <person name="Canovas D."/>
            <person name="Cerqueira G.C."/>
            <person name="Chen F."/>
            <person name="Chen W."/>
            <person name="Choi C."/>
            <person name="Clum A."/>
            <person name="Dos Santos R.A."/>
            <person name="Damasio A.R."/>
            <person name="Diallinas G."/>
            <person name="Emri T."/>
            <person name="Fekete E."/>
            <person name="Flipphi M."/>
            <person name="Freyberg S."/>
            <person name="Gallo A."/>
            <person name="Gournas C."/>
            <person name="Habgood R."/>
            <person name="Hainaut M."/>
            <person name="Harispe M.L."/>
            <person name="Henrissat B."/>
            <person name="Hilden K.S."/>
            <person name="Hope R."/>
            <person name="Hossain A."/>
            <person name="Karabika E."/>
            <person name="Karaffa L."/>
            <person name="Karanyi Z."/>
            <person name="Krasevec N."/>
            <person name="Kuo A."/>
            <person name="Kusch H."/>
            <person name="LaButti K."/>
            <person name="Lagendijk E.L."/>
            <person name="Lapidus A."/>
            <person name="Levasseur A."/>
            <person name="Lindquist E."/>
            <person name="Lipzen A."/>
            <person name="Logrieco A.F."/>
            <person name="MacCabe A."/>
            <person name="Maekelae M.R."/>
            <person name="Malavazi I."/>
            <person name="Melin P."/>
            <person name="Meyer V."/>
            <person name="Mielnichuk N."/>
            <person name="Miskei M."/>
            <person name="Molnar A.P."/>
            <person name="Mule G."/>
            <person name="Ngan C.Y."/>
            <person name="Orejas M."/>
            <person name="Orosz E."/>
            <person name="Ouedraogo J.P."/>
            <person name="Overkamp K.M."/>
            <person name="Park H.-S."/>
            <person name="Perrone G."/>
            <person name="Piumi F."/>
            <person name="Punt P.J."/>
            <person name="Ram A.F."/>
            <person name="Ramon A."/>
            <person name="Rauscher S."/>
            <person name="Record E."/>
            <person name="Riano-Pachon D.M."/>
            <person name="Robert V."/>
            <person name="Roehrig J."/>
            <person name="Ruller R."/>
            <person name="Salamov A."/>
            <person name="Salih N.S."/>
            <person name="Samson R.A."/>
            <person name="Sandor E."/>
            <person name="Sanguinetti M."/>
            <person name="Schuetze T."/>
            <person name="Sepcic K."/>
            <person name="Shelest E."/>
            <person name="Sherlock G."/>
            <person name="Sophianopoulou V."/>
            <person name="Squina F.M."/>
            <person name="Sun H."/>
            <person name="Susca A."/>
            <person name="Todd R.B."/>
            <person name="Tsang A."/>
            <person name="Unkles S.E."/>
            <person name="van de Wiele N."/>
            <person name="van Rossen-Uffink D."/>
            <person name="Oliveira J.V."/>
            <person name="Vesth T.C."/>
            <person name="Visser J."/>
            <person name="Yu J.-H."/>
            <person name="Zhou M."/>
            <person name="Andersen M.R."/>
            <person name="Archer D.B."/>
            <person name="Baker S.E."/>
            <person name="Benoit I."/>
            <person name="Brakhage A.A."/>
            <person name="Braus G.H."/>
            <person name="Fischer R."/>
            <person name="Frisvad J.C."/>
            <person name="Goldman G.H."/>
            <person name="Houbraken J."/>
            <person name="Oakley B."/>
            <person name="Pocsi I."/>
            <person name="Scazzocchio C."/>
            <person name="Seiboth B."/>
            <person name="vanKuyk P.A."/>
            <person name="Wortman J."/>
            <person name="Dyer P.S."/>
            <person name="Grigoriev I.V."/>
        </authorList>
    </citation>
    <scope>NUCLEOTIDE SEQUENCE [LARGE SCALE GENOMIC DNA]</scope>
    <source>
        <strain evidence="2">CBS 593.65</strain>
    </source>
</reference>